<evidence type="ECO:0000313" key="3">
    <source>
        <dbReference type="Proteomes" id="UP000215215"/>
    </source>
</evidence>
<organism evidence="2 3">
    <name type="scientific">candidate division WOR-3 bacterium JGI_Cruoil_03_44_89</name>
    <dbReference type="NCBI Taxonomy" id="1973748"/>
    <lineage>
        <taxon>Bacteria</taxon>
        <taxon>Bacteria division WOR-3</taxon>
    </lineage>
</organism>
<dbReference type="AlphaFoldDB" id="A0A235BZE5"/>
<dbReference type="Proteomes" id="UP000215215">
    <property type="component" value="Unassembled WGS sequence"/>
</dbReference>
<protein>
    <submittedName>
        <fullName evidence="2">Uncharacterized protein</fullName>
    </submittedName>
</protein>
<evidence type="ECO:0000313" key="2">
    <source>
        <dbReference type="EMBL" id="OYD17529.1"/>
    </source>
</evidence>
<keyword evidence="1" id="KW-0812">Transmembrane</keyword>
<keyword evidence="1" id="KW-1133">Transmembrane helix</keyword>
<proteinExistence type="predicted"/>
<dbReference type="EMBL" id="NOZQ01000006">
    <property type="protein sequence ID" value="OYD17529.1"/>
    <property type="molecule type" value="Genomic_DNA"/>
</dbReference>
<keyword evidence="1" id="KW-0472">Membrane</keyword>
<feature type="transmembrane region" description="Helical" evidence="1">
    <location>
        <begin position="51"/>
        <end position="74"/>
    </location>
</feature>
<accession>A0A235BZE5</accession>
<gene>
    <name evidence="2" type="ORF">CH333_00580</name>
</gene>
<comment type="caution">
    <text evidence="2">The sequence shown here is derived from an EMBL/GenBank/DDBJ whole genome shotgun (WGS) entry which is preliminary data.</text>
</comment>
<name>A0A235BZE5_UNCW3</name>
<evidence type="ECO:0000256" key="1">
    <source>
        <dbReference type="SAM" id="Phobius"/>
    </source>
</evidence>
<sequence length="75" mass="8259">MSREKFKRELNRDLCPCPPVPTDPYGQAGLAGGYGGALEVYFDRMQKNLTFLNFCGIMSAVCSGINSIPCKIYFG</sequence>
<reference evidence="2 3" key="1">
    <citation type="submission" date="2017-07" db="EMBL/GenBank/DDBJ databases">
        <title>Recovery of genomes from metagenomes via a dereplication, aggregation, and scoring strategy.</title>
        <authorList>
            <person name="Sieber C.M."/>
            <person name="Probst A.J."/>
            <person name="Sharrar A."/>
            <person name="Thomas B.C."/>
            <person name="Hess M."/>
            <person name="Tringe S.G."/>
            <person name="Banfield J.F."/>
        </authorList>
    </citation>
    <scope>NUCLEOTIDE SEQUENCE [LARGE SCALE GENOMIC DNA]</scope>
    <source>
        <strain evidence="2">JGI_Cruoil_03_44_89</strain>
    </source>
</reference>